<dbReference type="PANTHER" id="PTHR11076">
    <property type="entry name" value="DNA REPAIR POLYMERASE UMUC / TRANSFERASE FAMILY MEMBER"/>
    <property type="match status" value="1"/>
</dbReference>
<sequence>MAEQIFALIDINNCYVSCERVFNPRLNNKPVVVLSNNDGCVVSRSNEAKTLNINMAVPWYEVQEQAEQAGVIAYSSNYALYADFSDRFFRTLETFFRAEDLEAYSIDECFIHLSSYRDLFDLEDYCRKLVQTIQKWLGLPCCIGIGYSKTQAKLANHFAKKKQGFQNVCDLTQLDLCSFETLLLNTNVSEIWGVGRKISKQLEAYKIENCYDLTFANEHHLTRAFSVLIGRTIRELKGQSCISLDDPEIPSKRILSSRSFASALNQIDIIKQAIIFHVNRAHQRLSKQQQLCAVIHVSLYEKIPQAPYKKSLSTVIGLEYATDDLLLLTQTALQQIDVLFKENKKYVKVAVMFSALHSKSQHINDLWHPVQLIQQRDELMKTLAQVKKRYGSDSVQVGYHSKENSWKMRQQNLSPRYTTRWSDILCIDDSHMAVTQNK</sequence>
<evidence type="ECO:0000256" key="1">
    <source>
        <dbReference type="ARBA" id="ARBA00010945"/>
    </source>
</evidence>
<keyword evidence="5" id="KW-0742">SOS response</keyword>
<dbReference type="Pfam" id="PF13438">
    <property type="entry name" value="DUF4113"/>
    <property type="match status" value="1"/>
</dbReference>
<dbReference type="InterPro" id="IPR043502">
    <property type="entry name" value="DNA/RNA_pol_sf"/>
</dbReference>
<evidence type="ECO:0000256" key="3">
    <source>
        <dbReference type="ARBA" id="ARBA00023199"/>
    </source>
</evidence>
<dbReference type="Proteomes" id="UP000279962">
    <property type="component" value="Chromosome"/>
</dbReference>
<evidence type="ECO:0000313" key="7">
    <source>
        <dbReference type="EMBL" id="AYO54516.1"/>
    </source>
</evidence>
<dbReference type="GO" id="GO:0042276">
    <property type="term" value="P:error-prone translesion synthesis"/>
    <property type="evidence" value="ECO:0007669"/>
    <property type="project" value="TreeGrafter"/>
</dbReference>
<keyword evidence="3" id="KW-0741">SOS mutagenesis</keyword>
<keyword evidence="4" id="KW-0234">DNA repair</keyword>
<dbReference type="Pfam" id="PF11799">
    <property type="entry name" value="IMS_C"/>
    <property type="match status" value="1"/>
</dbReference>
<dbReference type="GO" id="GO:0003887">
    <property type="term" value="F:DNA-directed DNA polymerase activity"/>
    <property type="evidence" value="ECO:0007669"/>
    <property type="project" value="TreeGrafter"/>
</dbReference>
<dbReference type="EMBL" id="CP033133">
    <property type="protein sequence ID" value="AYO54516.1"/>
    <property type="molecule type" value="Genomic_DNA"/>
</dbReference>
<dbReference type="GO" id="GO:0006281">
    <property type="term" value="P:DNA repair"/>
    <property type="evidence" value="ECO:0007669"/>
    <property type="project" value="UniProtKB-KW"/>
</dbReference>
<protein>
    <submittedName>
        <fullName evidence="7">Y-family DNA polymerase</fullName>
    </submittedName>
</protein>
<dbReference type="AlphaFoldDB" id="A0A3G2T444"/>
<name>A0A3G2T444_9GAMM</name>
<dbReference type="InterPro" id="IPR025188">
    <property type="entry name" value="DUF4113"/>
</dbReference>
<dbReference type="RefSeq" id="WP_087551807.1">
    <property type="nucleotide sequence ID" value="NZ_CP033133.1"/>
</dbReference>
<evidence type="ECO:0000256" key="2">
    <source>
        <dbReference type="ARBA" id="ARBA00022763"/>
    </source>
</evidence>
<keyword evidence="2" id="KW-0227">DNA damage</keyword>
<dbReference type="InterPro" id="IPR043128">
    <property type="entry name" value="Rev_trsase/Diguanyl_cyclase"/>
</dbReference>
<dbReference type="CDD" id="cd01700">
    <property type="entry name" value="PolY_Pol_V_umuC"/>
    <property type="match status" value="1"/>
</dbReference>
<evidence type="ECO:0000256" key="4">
    <source>
        <dbReference type="ARBA" id="ARBA00023204"/>
    </source>
</evidence>
<dbReference type="Gene3D" id="1.10.150.20">
    <property type="entry name" value="5' to 3' exonuclease, C-terminal subdomain"/>
    <property type="match status" value="1"/>
</dbReference>
<feature type="domain" description="UmuC" evidence="6">
    <location>
        <begin position="6"/>
        <end position="195"/>
    </location>
</feature>
<organism evidence="7 8">
    <name type="scientific">Acinetobacter wuhouensis</name>
    <dbReference type="NCBI Taxonomy" id="1879050"/>
    <lineage>
        <taxon>Bacteria</taxon>
        <taxon>Pseudomonadati</taxon>
        <taxon>Pseudomonadota</taxon>
        <taxon>Gammaproteobacteria</taxon>
        <taxon>Moraxellales</taxon>
        <taxon>Moraxellaceae</taxon>
        <taxon>Acinetobacter</taxon>
    </lineage>
</organism>
<dbReference type="PANTHER" id="PTHR11076:SF34">
    <property type="entry name" value="PROTEIN UMUC"/>
    <property type="match status" value="1"/>
</dbReference>
<accession>A0A3G2T444</accession>
<dbReference type="GO" id="GO:0009432">
    <property type="term" value="P:SOS response"/>
    <property type="evidence" value="ECO:0007669"/>
    <property type="project" value="UniProtKB-KW"/>
</dbReference>
<comment type="similarity">
    <text evidence="1">Belongs to the DNA polymerase type-Y family.</text>
</comment>
<evidence type="ECO:0000259" key="6">
    <source>
        <dbReference type="PROSITE" id="PS50173"/>
    </source>
</evidence>
<dbReference type="PROSITE" id="PS50173">
    <property type="entry name" value="UMUC"/>
    <property type="match status" value="1"/>
</dbReference>
<dbReference type="GO" id="GO:0003684">
    <property type="term" value="F:damaged DNA binding"/>
    <property type="evidence" value="ECO:0007669"/>
    <property type="project" value="InterPro"/>
</dbReference>
<dbReference type="SUPFAM" id="SSF56672">
    <property type="entry name" value="DNA/RNA polymerases"/>
    <property type="match status" value="1"/>
</dbReference>
<dbReference type="InterPro" id="IPR001126">
    <property type="entry name" value="UmuC"/>
</dbReference>
<evidence type="ECO:0000256" key="5">
    <source>
        <dbReference type="ARBA" id="ARBA00023236"/>
    </source>
</evidence>
<dbReference type="GO" id="GO:0005829">
    <property type="term" value="C:cytosol"/>
    <property type="evidence" value="ECO:0007669"/>
    <property type="project" value="TreeGrafter"/>
</dbReference>
<reference evidence="7 8" key="1">
    <citation type="submission" date="2018-10" db="EMBL/GenBank/DDBJ databases">
        <title>The complete genome of Acinetobacter wuhouensis strain WCHAW010062.</title>
        <authorList>
            <person name="Hu Y."/>
            <person name="Long H."/>
            <person name="Feng Y."/>
            <person name="Zong Z."/>
        </authorList>
    </citation>
    <scope>NUCLEOTIDE SEQUENCE [LARGE SCALE GENOMIC DNA]</scope>
    <source>
        <strain evidence="7 8">WCHAW010062</strain>
    </source>
</reference>
<dbReference type="Gene3D" id="3.40.1170.60">
    <property type="match status" value="1"/>
</dbReference>
<proteinExistence type="inferred from homology"/>
<dbReference type="Gene3D" id="3.30.70.270">
    <property type="match status" value="1"/>
</dbReference>
<evidence type="ECO:0000313" key="8">
    <source>
        <dbReference type="Proteomes" id="UP000279962"/>
    </source>
</evidence>
<gene>
    <name evidence="7" type="ORF">CDG68_13065</name>
</gene>
<dbReference type="InterPro" id="IPR017961">
    <property type="entry name" value="DNA_pol_Y-fam_little_finger"/>
</dbReference>
<dbReference type="Pfam" id="PF00817">
    <property type="entry name" value="IMS"/>
    <property type="match status" value="1"/>
</dbReference>
<dbReference type="InterPro" id="IPR050116">
    <property type="entry name" value="DNA_polymerase-Y"/>
</dbReference>